<keyword evidence="9 15" id="KW-0256">Endoplasmic reticulum</keyword>
<keyword evidence="6 15" id="KW-0808">Transferase</keyword>
<dbReference type="EMBL" id="MCGN01000002">
    <property type="protein sequence ID" value="ORZ00978.1"/>
    <property type="molecule type" value="Genomic_DNA"/>
</dbReference>
<evidence type="ECO:0000256" key="2">
    <source>
        <dbReference type="ARBA" id="ARBA00004922"/>
    </source>
</evidence>
<dbReference type="InterPro" id="IPR032421">
    <property type="entry name" value="PMT_4TMC"/>
</dbReference>
<dbReference type="OMA" id="WAPYILE"/>
<evidence type="ECO:0000256" key="15">
    <source>
        <dbReference type="RuleBase" id="RU367007"/>
    </source>
</evidence>
<gene>
    <name evidence="17" type="ORF">BCR43DRAFT_434572</name>
</gene>
<feature type="transmembrane region" description="Helical" evidence="15">
    <location>
        <begin position="34"/>
        <end position="52"/>
    </location>
</feature>
<dbReference type="PROSITE" id="PS50919">
    <property type="entry name" value="MIR"/>
    <property type="match status" value="3"/>
</dbReference>
<feature type="transmembrane region" description="Helical" evidence="15">
    <location>
        <begin position="171"/>
        <end position="190"/>
    </location>
</feature>
<feature type="transmembrane region" description="Helical" evidence="15">
    <location>
        <begin position="681"/>
        <end position="701"/>
    </location>
</feature>
<dbReference type="PANTHER" id="PTHR10050">
    <property type="entry name" value="DOLICHYL-PHOSPHATE-MANNOSE--PROTEIN MANNOSYLTRANSFERASE"/>
    <property type="match status" value="1"/>
</dbReference>
<dbReference type="PANTHER" id="PTHR10050:SF50">
    <property type="entry name" value="DOLICHYL-PHOSPHATE-MANNOSE--PROTEIN MANNOSYLTRANSFERASE 1-RELATED"/>
    <property type="match status" value="1"/>
</dbReference>
<evidence type="ECO:0000313" key="17">
    <source>
        <dbReference type="EMBL" id="ORZ00978.1"/>
    </source>
</evidence>
<evidence type="ECO:0000256" key="7">
    <source>
        <dbReference type="ARBA" id="ARBA00022692"/>
    </source>
</evidence>
<keyword evidence="8" id="KW-0677">Repeat</keyword>
<evidence type="ECO:0000256" key="5">
    <source>
        <dbReference type="ARBA" id="ARBA00022676"/>
    </source>
</evidence>
<proteinExistence type="inferred from homology"/>
<evidence type="ECO:0000256" key="14">
    <source>
        <dbReference type="ARBA" id="ARBA00045102"/>
    </source>
</evidence>
<evidence type="ECO:0000256" key="4">
    <source>
        <dbReference type="ARBA" id="ARBA00012839"/>
    </source>
</evidence>
<keyword evidence="10 15" id="KW-1133">Transmembrane helix</keyword>
<evidence type="ECO:0000256" key="6">
    <source>
        <dbReference type="ARBA" id="ARBA00022679"/>
    </source>
</evidence>
<dbReference type="STRING" id="13706.A0A1X2HNQ6"/>
<dbReference type="Gene3D" id="2.80.10.50">
    <property type="match status" value="1"/>
</dbReference>
<dbReference type="GO" id="GO:0004169">
    <property type="term" value="F:dolichyl-phosphate-mannose-protein mannosyltransferase activity"/>
    <property type="evidence" value="ECO:0007669"/>
    <property type="project" value="UniProtKB-UniRule"/>
</dbReference>
<evidence type="ECO:0000256" key="12">
    <source>
        <dbReference type="ARBA" id="ARBA00023180"/>
    </source>
</evidence>
<keyword evidence="7 15" id="KW-0812">Transmembrane</keyword>
<evidence type="ECO:0000259" key="16">
    <source>
        <dbReference type="PROSITE" id="PS50919"/>
    </source>
</evidence>
<dbReference type="CDD" id="cd23283">
    <property type="entry name" value="beta-trefoil_MIR_PMT1-like"/>
    <property type="match status" value="1"/>
</dbReference>
<comment type="function">
    <text evidence="15">Transfers mannose from Dol-P-mannose to Ser or Thr residues on proteins.</text>
</comment>
<dbReference type="EC" id="2.4.1.109" evidence="4 15"/>
<feature type="transmembrane region" description="Helical" evidence="15">
    <location>
        <begin position="613"/>
        <end position="631"/>
    </location>
</feature>
<feature type="domain" description="MIR" evidence="16">
    <location>
        <begin position="448"/>
        <end position="504"/>
    </location>
</feature>
<dbReference type="InterPro" id="IPR027005">
    <property type="entry name" value="PMT-like"/>
</dbReference>
<evidence type="ECO:0000256" key="13">
    <source>
        <dbReference type="ARBA" id="ARBA00045085"/>
    </source>
</evidence>
<comment type="similarity">
    <text evidence="3 15">Belongs to the glycosyltransferase 39 family.</text>
</comment>
<name>A0A1X2HNQ6_SYNRA</name>
<feature type="transmembrane region" description="Helical" evidence="15">
    <location>
        <begin position="210"/>
        <end position="234"/>
    </location>
</feature>
<reference evidence="17 18" key="1">
    <citation type="submission" date="2016-07" db="EMBL/GenBank/DDBJ databases">
        <title>Pervasive Adenine N6-methylation of Active Genes in Fungi.</title>
        <authorList>
            <consortium name="DOE Joint Genome Institute"/>
            <person name="Mondo S.J."/>
            <person name="Dannebaum R.O."/>
            <person name="Kuo R.C."/>
            <person name="Labutti K."/>
            <person name="Haridas S."/>
            <person name="Kuo A."/>
            <person name="Salamov A."/>
            <person name="Ahrendt S.R."/>
            <person name="Lipzen A."/>
            <person name="Sullivan W."/>
            <person name="Andreopoulos W.B."/>
            <person name="Clum A."/>
            <person name="Lindquist E."/>
            <person name="Daum C."/>
            <person name="Ramamoorthy G.K."/>
            <person name="Gryganskyi A."/>
            <person name="Culley D."/>
            <person name="Magnuson J.K."/>
            <person name="James T.Y."/>
            <person name="O'Malley M.A."/>
            <person name="Stajich J.E."/>
            <person name="Spatafora J.W."/>
            <person name="Visel A."/>
            <person name="Grigoriev I.V."/>
        </authorList>
    </citation>
    <scope>NUCLEOTIDE SEQUENCE [LARGE SCALE GENOMIC DNA]</scope>
    <source>
        <strain evidence="17 18">NRRL 2496</strain>
    </source>
</reference>
<feature type="transmembrane region" description="Helical" evidence="15">
    <location>
        <begin position="643"/>
        <end position="660"/>
    </location>
</feature>
<evidence type="ECO:0000256" key="1">
    <source>
        <dbReference type="ARBA" id="ARBA00004477"/>
    </source>
</evidence>
<dbReference type="AlphaFoldDB" id="A0A1X2HNQ6"/>
<feature type="transmembrane region" description="Helical" evidence="15">
    <location>
        <begin position="120"/>
        <end position="141"/>
    </location>
</feature>
<sequence>MFSSRKHYYDGLGEKDLNELKKPLYAQTRRIREGYIVFALALWACYVRLWRIDQPNSVVFDEVHFGGFASKYIKREFFMDVHPPLAKMMIALVAKLAGFDGSFDFKEIGKEYTEVNVPYVAIRAFCGLLGAAVVPFAYITLRTYNHSMTTSVLTSLMLCYENGLITNNRHILLDSPLLFFTAFTTLSWSLTQKQRPFGPQWHFWLGMTGLGLGCTVSSKWVGLFTIALIGVSTLMQLWKLWGTVHIPIATIIYQVLIRFVLLAVLPLLVYIASFRIHFWILSKSGSGDTFMSIEFQQSLQGASPMEDTAADVMYGSQVWIRHVTTRGGYLHSHPHDYKTGSQQQQITLYPYKDDNNWWIIEKEKSTEHGIDKLEPLRDGDIIRLRHRASGKRLHSHDHKPPVSDDYDYHKEVSAYGYIQLDDDPNDLWRVQVISDDSGDDDTEDEQPKRVKAMGSKFRLLHPKMNCALFSHDIKLPKDWGFGQQEVTCIQNGKLPKTLWYIENTFHEHLPSDAPRVGYKVPGFFSKFMELNKVMWDVNNGLTGSHAFDSRPDAWPLLARGIYFWGTQGRHIYLLGNPIVFWLAALSLTSFFAFKVIILCLARHWRKGIAQHESAALFFAIGWCMHYFPFFLMQRQLFLHHYMPAFYFSVLLFGTLFDVVCTKVGSADAGIVSLCVLRRYTAYLAISIACVVIYIYHCFIPITYGEPWTREACVNGQWRSTWDFDCKL</sequence>
<dbReference type="InterPro" id="IPR036300">
    <property type="entry name" value="MIR_dom_sf"/>
</dbReference>
<dbReference type="Pfam" id="PF16192">
    <property type="entry name" value="PMT_4TMC"/>
    <property type="match status" value="1"/>
</dbReference>
<dbReference type="SMART" id="SM00472">
    <property type="entry name" value="MIR"/>
    <property type="match status" value="3"/>
</dbReference>
<dbReference type="SUPFAM" id="SSF82109">
    <property type="entry name" value="MIR domain"/>
    <property type="match status" value="1"/>
</dbReference>
<feature type="transmembrane region" description="Helical" evidence="15">
    <location>
        <begin position="578"/>
        <end position="601"/>
    </location>
</feature>
<dbReference type="UniPathway" id="UPA00378"/>
<accession>A0A1X2HNQ6</accession>
<dbReference type="InterPro" id="IPR003342">
    <property type="entry name" value="ArnT-like_N"/>
</dbReference>
<comment type="catalytic activity">
    <reaction evidence="13 15">
        <text>a di-trans,poly-cis-dolichyl beta-D-mannosyl phosphate + L-threonyl-[protein] = 3-O-(alpha-D-mannosyl)-L-threonyl-[protein] + a di-trans,poly-cis-dolichyl phosphate + H(+)</text>
        <dbReference type="Rhea" id="RHEA:53396"/>
        <dbReference type="Rhea" id="RHEA-COMP:11060"/>
        <dbReference type="Rhea" id="RHEA-COMP:13547"/>
        <dbReference type="Rhea" id="RHEA-COMP:19498"/>
        <dbReference type="Rhea" id="RHEA-COMP:19501"/>
        <dbReference type="ChEBI" id="CHEBI:15378"/>
        <dbReference type="ChEBI" id="CHEBI:30013"/>
        <dbReference type="ChEBI" id="CHEBI:57683"/>
        <dbReference type="ChEBI" id="CHEBI:58211"/>
        <dbReference type="ChEBI" id="CHEBI:137323"/>
        <dbReference type="EC" id="2.4.1.109"/>
    </reaction>
</comment>
<evidence type="ECO:0000256" key="3">
    <source>
        <dbReference type="ARBA" id="ARBA00007222"/>
    </source>
</evidence>
<keyword evidence="12" id="KW-0325">Glycoprotein</keyword>
<dbReference type="InterPro" id="IPR016093">
    <property type="entry name" value="MIR_motif"/>
</dbReference>
<keyword evidence="11 15" id="KW-0472">Membrane</keyword>
<evidence type="ECO:0000256" key="8">
    <source>
        <dbReference type="ARBA" id="ARBA00022737"/>
    </source>
</evidence>
<comment type="caution">
    <text evidence="17">The sequence shown here is derived from an EMBL/GenBank/DDBJ whole genome shotgun (WGS) entry which is preliminary data.</text>
</comment>
<evidence type="ECO:0000313" key="18">
    <source>
        <dbReference type="Proteomes" id="UP000242180"/>
    </source>
</evidence>
<dbReference type="Pfam" id="PF02366">
    <property type="entry name" value="PMT"/>
    <property type="match status" value="1"/>
</dbReference>
<organism evidence="17 18">
    <name type="scientific">Syncephalastrum racemosum</name>
    <name type="common">Filamentous fungus</name>
    <dbReference type="NCBI Taxonomy" id="13706"/>
    <lineage>
        <taxon>Eukaryota</taxon>
        <taxon>Fungi</taxon>
        <taxon>Fungi incertae sedis</taxon>
        <taxon>Mucoromycota</taxon>
        <taxon>Mucoromycotina</taxon>
        <taxon>Mucoromycetes</taxon>
        <taxon>Mucorales</taxon>
        <taxon>Syncephalastraceae</taxon>
        <taxon>Syncephalastrum</taxon>
    </lineage>
</organism>
<evidence type="ECO:0000256" key="11">
    <source>
        <dbReference type="ARBA" id="ARBA00023136"/>
    </source>
</evidence>
<comment type="subcellular location">
    <subcellularLocation>
        <location evidence="1 15">Endoplasmic reticulum membrane</location>
        <topology evidence="1 15">Multi-pass membrane protein</topology>
    </subcellularLocation>
</comment>
<keyword evidence="18" id="KW-1185">Reference proteome</keyword>
<dbReference type="GO" id="GO:0005789">
    <property type="term" value="C:endoplasmic reticulum membrane"/>
    <property type="evidence" value="ECO:0007669"/>
    <property type="project" value="UniProtKB-SubCell"/>
</dbReference>
<feature type="transmembrane region" description="Helical" evidence="15">
    <location>
        <begin position="255"/>
        <end position="280"/>
    </location>
</feature>
<comment type="catalytic activity">
    <reaction evidence="14 15">
        <text>a di-trans,poly-cis-dolichyl beta-D-mannosyl phosphate + L-seryl-[protein] = 3-O-(alpha-D-mannosyl)-L-seryl-[protein] + a di-trans,poly-cis-dolichyl phosphate + H(+)</text>
        <dbReference type="Rhea" id="RHEA:17377"/>
        <dbReference type="Rhea" id="RHEA-COMP:9863"/>
        <dbReference type="Rhea" id="RHEA-COMP:13546"/>
        <dbReference type="Rhea" id="RHEA-COMP:19498"/>
        <dbReference type="Rhea" id="RHEA-COMP:19501"/>
        <dbReference type="ChEBI" id="CHEBI:15378"/>
        <dbReference type="ChEBI" id="CHEBI:29999"/>
        <dbReference type="ChEBI" id="CHEBI:57683"/>
        <dbReference type="ChEBI" id="CHEBI:58211"/>
        <dbReference type="ChEBI" id="CHEBI:137321"/>
        <dbReference type="EC" id="2.4.1.109"/>
    </reaction>
</comment>
<keyword evidence="5 15" id="KW-0328">Glycosyltransferase</keyword>
<dbReference type="InParanoid" id="A0A1X2HNQ6"/>
<feature type="domain" description="MIR" evidence="16">
    <location>
        <begin position="309"/>
        <end position="363"/>
    </location>
</feature>
<dbReference type="Pfam" id="PF02815">
    <property type="entry name" value="MIR"/>
    <property type="match status" value="1"/>
</dbReference>
<feature type="domain" description="MIR" evidence="16">
    <location>
        <begin position="373"/>
        <end position="433"/>
    </location>
</feature>
<evidence type="ECO:0000256" key="9">
    <source>
        <dbReference type="ARBA" id="ARBA00022824"/>
    </source>
</evidence>
<evidence type="ECO:0000256" key="10">
    <source>
        <dbReference type="ARBA" id="ARBA00022989"/>
    </source>
</evidence>
<dbReference type="Proteomes" id="UP000242180">
    <property type="component" value="Unassembled WGS sequence"/>
</dbReference>
<comment type="pathway">
    <text evidence="2 15">Protein modification; protein glycosylation.</text>
</comment>
<protein>
    <recommendedName>
        <fullName evidence="4 15">Dolichyl-phosphate-mannose--protein mannosyltransferase</fullName>
        <ecNumber evidence="4 15">2.4.1.109</ecNumber>
    </recommendedName>
</protein>
<dbReference type="FunCoup" id="A0A1X2HNQ6">
    <property type="interactions" value="199"/>
</dbReference>
<dbReference type="OrthoDB" id="292747at2759"/>